<protein>
    <submittedName>
        <fullName evidence="2">Transglutaminase superfamily protein</fullName>
    </submittedName>
</protein>
<organism evidence="2 3">
    <name type="scientific">Amycolatopsis thermoflava</name>
    <dbReference type="NCBI Taxonomy" id="84480"/>
    <lineage>
        <taxon>Bacteria</taxon>
        <taxon>Bacillati</taxon>
        <taxon>Actinomycetota</taxon>
        <taxon>Actinomycetes</taxon>
        <taxon>Pseudonocardiales</taxon>
        <taxon>Pseudonocardiaceae</taxon>
        <taxon>Amycolatopsis</taxon>
        <taxon>Amycolatopsis methanolica group</taxon>
    </lineage>
</organism>
<dbReference type="Proteomes" id="UP000274843">
    <property type="component" value="Unassembled WGS sequence"/>
</dbReference>
<reference evidence="2 3" key="1">
    <citation type="submission" date="2018-11" db="EMBL/GenBank/DDBJ databases">
        <title>Sequencing the genomes of 1000 actinobacteria strains.</title>
        <authorList>
            <person name="Klenk H.-P."/>
        </authorList>
    </citation>
    <scope>NUCLEOTIDE SEQUENCE [LARGE SCALE GENOMIC DNA]</scope>
    <source>
        <strain evidence="2 3">DSM 44348</strain>
    </source>
</reference>
<dbReference type="InterPro" id="IPR032708">
    <property type="entry name" value="McjB_C"/>
</dbReference>
<evidence type="ECO:0000313" key="2">
    <source>
        <dbReference type="EMBL" id="ROS40537.1"/>
    </source>
</evidence>
<sequence>MRRRRLAWEVLRALPAMVRIELSLRRADLRETCRRLGVRCDLTSAAPPADESPVLPRWSRAPIRASYFVVSRWPAGDTCLRQCLLIGHRLRTLEPVLRIGVRREADGRFSAHSWLEIDGRALDPTAGRYAVLGSAG</sequence>
<accession>A0A3N2GVF3</accession>
<dbReference type="NCBIfam" id="NF033537">
    <property type="entry name" value="lasso_biosyn_B2"/>
    <property type="match status" value="1"/>
</dbReference>
<dbReference type="RefSeq" id="WP_231960670.1">
    <property type="nucleotide sequence ID" value="NZ_RKHY01000001.1"/>
</dbReference>
<dbReference type="InterPro" id="IPR053521">
    <property type="entry name" value="McjB-like"/>
</dbReference>
<gene>
    <name evidence="2" type="ORF">EDD35_2874</name>
</gene>
<proteinExistence type="predicted"/>
<name>A0A3N2GVF3_9PSEU</name>
<dbReference type="GeneID" id="301844261"/>
<evidence type="ECO:0000313" key="3">
    <source>
        <dbReference type="Proteomes" id="UP000274843"/>
    </source>
</evidence>
<keyword evidence="3" id="KW-1185">Reference proteome</keyword>
<evidence type="ECO:0000259" key="1">
    <source>
        <dbReference type="Pfam" id="PF13471"/>
    </source>
</evidence>
<dbReference type="EMBL" id="RKHY01000001">
    <property type="protein sequence ID" value="ROS40537.1"/>
    <property type="molecule type" value="Genomic_DNA"/>
</dbReference>
<feature type="domain" description="Microcin J25-processing protein McjB C-terminal" evidence="1">
    <location>
        <begin position="19"/>
        <end position="123"/>
    </location>
</feature>
<dbReference type="AlphaFoldDB" id="A0A3N2GVF3"/>
<comment type="caution">
    <text evidence="2">The sequence shown here is derived from an EMBL/GenBank/DDBJ whole genome shotgun (WGS) entry which is preliminary data.</text>
</comment>
<dbReference type="Pfam" id="PF13471">
    <property type="entry name" value="Transglut_core3"/>
    <property type="match status" value="1"/>
</dbReference>